<protein>
    <submittedName>
        <fullName evidence="1">Uncharacterized protein</fullName>
    </submittedName>
</protein>
<dbReference type="OrthoDB" id="1934460at2"/>
<dbReference type="AlphaFoldDB" id="A0A1W1XIA5"/>
<sequence>MKKIFFVLATLIIISIYLKSYNTNPYAGSYKSASNNIILLSSNNKCTIINSSYKEAFYIKCKYVVKNNNIKIMFDSDKENYYEVSSLKGEFQGSRIKIYNPIESNYCYYMKE</sequence>
<dbReference type="STRING" id="1121291.SAMN02745134_01940"/>
<evidence type="ECO:0000313" key="2">
    <source>
        <dbReference type="Proteomes" id="UP000192468"/>
    </source>
</evidence>
<dbReference type="RefSeq" id="WP_084115552.1">
    <property type="nucleotide sequence ID" value="NZ_FWXH01000005.1"/>
</dbReference>
<organism evidence="1 2">
    <name type="scientific">Clostridium acidisoli DSM 12555</name>
    <dbReference type="NCBI Taxonomy" id="1121291"/>
    <lineage>
        <taxon>Bacteria</taxon>
        <taxon>Bacillati</taxon>
        <taxon>Bacillota</taxon>
        <taxon>Clostridia</taxon>
        <taxon>Eubacteriales</taxon>
        <taxon>Clostridiaceae</taxon>
        <taxon>Clostridium</taxon>
    </lineage>
</organism>
<name>A0A1W1XIA5_9CLOT</name>
<dbReference type="EMBL" id="FWXH01000005">
    <property type="protein sequence ID" value="SMC23504.1"/>
    <property type="molecule type" value="Genomic_DNA"/>
</dbReference>
<accession>A0A1W1XIA5</accession>
<dbReference type="Proteomes" id="UP000192468">
    <property type="component" value="Unassembled WGS sequence"/>
</dbReference>
<keyword evidence="2" id="KW-1185">Reference proteome</keyword>
<proteinExistence type="predicted"/>
<reference evidence="1 2" key="1">
    <citation type="submission" date="2017-04" db="EMBL/GenBank/DDBJ databases">
        <authorList>
            <person name="Afonso C.L."/>
            <person name="Miller P.J."/>
            <person name="Scott M.A."/>
            <person name="Spackman E."/>
            <person name="Goraichik I."/>
            <person name="Dimitrov K.M."/>
            <person name="Suarez D.L."/>
            <person name="Swayne D.E."/>
        </authorList>
    </citation>
    <scope>NUCLEOTIDE SEQUENCE [LARGE SCALE GENOMIC DNA]</scope>
    <source>
        <strain evidence="1 2">DSM 12555</strain>
    </source>
</reference>
<evidence type="ECO:0000313" key="1">
    <source>
        <dbReference type="EMBL" id="SMC23504.1"/>
    </source>
</evidence>
<gene>
    <name evidence="1" type="ORF">SAMN02745134_01940</name>
</gene>